<evidence type="ECO:0000313" key="3">
    <source>
        <dbReference type="Proteomes" id="UP000053558"/>
    </source>
</evidence>
<dbReference type="Proteomes" id="UP000053558">
    <property type="component" value="Unassembled WGS sequence"/>
</dbReference>
<feature type="region of interest" description="Disordered" evidence="1">
    <location>
        <begin position="512"/>
        <end position="538"/>
    </location>
</feature>
<reference evidence="3" key="1">
    <citation type="journal article" date="2012" name="Science">
        <title>The Paleozoic origin of enzymatic lignin decomposition reconstructed from 31 fungal genomes.</title>
        <authorList>
            <person name="Floudas D."/>
            <person name="Binder M."/>
            <person name="Riley R."/>
            <person name="Barry K."/>
            <person name="Blanchette R.A."/>
            <person name="Henrissat B."/>
            <person name="Martinez A.T."/>
            <person name="Otillar R."/>
            <person name="Spatafora J.W."/>
            <person name="Yadav J.S."/>
            <person name="Aerts A."/>
            <person name="Benoit I."/>
            <person name="Boyd A."/>
            <person name="Carlson A."/>
            <person name="Copeland A."/>
            <person name="Coutinho P.M."/>
            <person name="de Vries R.P."/>
            <person name="Ferreira P."/>
            <person name="Findley K."/>
            <person name="Foster B."/>
            <person name="Gaskell J."/>
            <person name="Glotzer D."/>
            <person name="Gorecki P."/>
            <person name="Heitman J."/>
            <person name="Hesse C."/>
            <person name="Hori C."/>
            <person name="Igarashi K."/>
            <person name="Jurgens J.A."/>
            <person name="Kallen N."/>
            <person name="Kersten P."/>
            <person name="Kohler A."/>
            <person name="Kuees U."/>
            <person name="Kumar T.K.A."/>
            <person name="Kuo A."/>
            <person name="LaButti K."/>
            <person name="Larrondo L.F."/>
            <person name="Lindquist E."/>
            <person name="Ling A."/>
            <person name="Lombard V."/>
            <person name="Lucas S."/>
            <person name="Lundell T."/>
            <person name="Martin R."/>
            <person name="McLaughlin D.J."/>
            <person name="Morgenstern I."/>
            <person name="Morin E."/>
            <person name="Murat C."/>
            <person name="Nagy L.G."/>
            <person name="Nolan M."/>
            <person name="Ohm R.A."/>
            <person name="Patyshakuliyeva A."/>
            <person name="Rokas A."/>
            <person name="Ruiz-Duenas F.J."/>
            <person name="Sabat G."/>
            <person name="Salamov A."/>
            <person name="Samejima M."/>
            <person name="Schmutz J."/>
            <person name="Slot J.C."/>
            <person name="St John F."/>
            <person name="Stenlid J."/>
            <person name="Sun H."/>
            <person name="Sun S."/>
            <person name="Syed K."/>
            <person name="Tsang A."/>
            <person name="Wiebenga A."/>
            <person name="Young D."/>
            <person name="Pisabarro A."/>
            <person name="Eastwood D.C."/>
            <person name="Martin F."/>
            <person name="Cullen D."/>
            <person name="Grigoriev I.V."/>
            <person name="Hibbett D.S."/>
        </authorList>
    </citation>
    <scope>NUCLEOTIDE SEQUENCE [LARGE SCALE GENOMIC DNA]</scope>
    <source>
        <strain evidence="3">RWD-64-598 SS2</strain>
    </source>
</reference>
<dbReference type="AlphaFoldDB" id="A0A5M3MFI3"/>
<feature type="compositionally biased region" description="Polar residues" evidence="1">
    <location>
        <begin position="432"/>
        <end position="441"/>
    </location>
</feature>
<feature type="region of interest" description="Disordered" evidence="1">
    <location>
        <begin position="423"/>
        <end position="458"/>
    </location>
</feature>
<feature type="compositionally biased region" description="Polar residues" evidence="1">
    <location>
        <begin position="129"/>
        <end position="142"/>
    </location>
</feature>
<organism evidence="2 3">
    <name type="scientific">Coniophora puteana (strain RWD-64-598)</name>
    <name type="common">Brown rot fungus</name>
    <dbReference type="NCBI Taxonomy" id="741705"/>
    <lineage>
        <taxon>Eukaryota</taxon>
        <taxon>Fungi</taxon>
        <taxon>Dikarya</taxon>
        <taxon>Basidiomycota</taxon>
        <taxon>Agaricomycotina</taxon>
        <taxon>Agaricomycetes</taxon>
        <taxon>Agaricomycetidae</taxon>
        <taxon>Boletales</taxon>
        <taxon>Coniophorineae</taxon>
        <taxon>Coniophoraceae</taxon>
        <taxon>Coniophora</taxon>
    </lineage>
</organism>
<gene>
    <name evidence="2" type="ORF">CONPUDRAFT_157144</name>
</gene>
<keyword evidence="3" id="KW-1185">Reference proteome</keyword>
<accession>A0A5M3MFI3</accession>
<sequence length="666" mass="71410">MSCLARNILAASIFSIEGLVTELGNDPDARASRTIPAKIMQIQSALGNFKSKVMDPSLTLLTETSEERRARIMVGVMERAKESDASNAHQSLHWSVAVSTISLASMASAVSSTSVSAVASPSLEDVKQGVTTTSAEQPTNTNLEEKQDDSVPTSVLKDDVHSIIDSLVRPPSPVPAFIPALAFISEESDQSIGSAVLDPIIVKDSIPRDAQLSSGSCTHGFEDVFHDDEEDYDEDSYFESQWSGFGIDDKLVIGFCDGEPEGETLGMHTSRFLYTSKSEPTISSQTREESAAISVSISSSFLYSSHSIVRAPAPDVILAWVKQAALFEVRFKHHAHVVQCTPTKSFHGELHLAEEGGFQPLSVDNVLPVASKKRVPVMSSSASAPCLSPTPPSLYGDLSTSRSDSIGLSLRISDILELLPSATSRNEESTKKASSILPNSRLTERPHSSAHTDIFTPDVVEDATDKSKVESPFPDATPAKSTIVAASKSITITPSSLGLSFITFDSPLFSSDATPSTHSTPSSAPSSPPPTTPSPDLNHFIKPLIVARTLDADASPRSPSSFFKVKSESIRSFFSLSPSTKADITRTKSGRVSSLRSFFTPNKTKDTLFSPVNAPRWSADSGCSSPSSCSSPATPVNRARARLVPFRNKPTLSSKLPFFKRSVVRI</sequence>
<protein>
    <submittedName>
        <fullName evidence="2">Uncharacterized protein</fullName>
    </submittedName>
</protein>
<dbReference type="RefSeq" id="XP_007772258.1">
    <property type="nucleotide sequence ID" value="XM_007774068.1"/>
</dbReference>
<feature type="compositionally biased region" description="Low complexity" evidence="1">
    <location>
        <begin position="512"/>
        <end position="525"/>
    </location>
</feature>
<evidence type="ECO:0000256" key="1">
    <source>
        <dbReference type="SAM" id="MobiDB-lite"/>
    </source>
</evidence>
<feature type="region of interest" description="Disordered" evidence="1">
    <location>
        <begin position="121"/>
        <end position="153"/>
    </location>
</feature>
<dbReference type="EMBL" id="JH711583">
    <property type="protein sequence ID" value="EIW77972.1"/>
    <property type="molecule type" value="Genomic_DNA"/>
</dbReference>
<dbReference type="KEGG" id="cput:CONPUDRAFT_157144"/>
<proteinExistence type="predicted"/>
<dbReference type="GeneID" id="19203709"/>
<name>A0A5M3MFI3_CONPW</name>
<evidence type="ECO:0000313" key="2">
    <source>
        <dbReference type="EMBL" id="EIW77972.1"/>
    </source>
</evidence>
<comment type="caution">
    <text evidence="2">The sequence shown here is derived from an EMBL/GenBank/DDBJ whole genome shotgun (WGS) entry which is preliminary data.</text>
</comment>